<dbReference type="EMBL" id="CM020620">
    <property type="protein sequence ID" value="KAK1867869.1"/>
    <property type="molecule type" value="Genomic_DNA"/>
</dbReference>
<organism evidence="1 2">
    <name type="scientific">Pyropia yezoensis</name>
    <name type="common">Susabi-nori</name>
    <name type="synonym">Porphyra yezoensis</name>
    <dbReference type="NCBI Taxonomy" id="2788"/>
    <lineage>
        <taxon>Eukaryota</taxon>
        <taxon>Rhodophyta</taxon>
        <taxon>Bangiophyceae</taxon>
        <taxon>Bangiales</taxon>
        <taxon>Bangiaceae</taxon>
        <taxon>Pyropia</taxon>
    </lineage>
</organism>
<gene>
    <name evidence="1" type="ORF">I4F81_010366</name>
</gene>
<name>A0ACC3CCK2_PYRYE</name>
<proteinExistence type="predicted"/>
<evidence type="ECO:0000313" key="1">
    <source>
        <dbReference type="EMBL" id="KAK1867869.1"/>
    </source>
</evidence>
<sequence>MHFLLALMGKEARAGARMVMYKVMGRSNIGGMYLREFGRLVALIVAVPSIPGIPLDSGVVCMLQLSQLLTACWRRAVSTATPEERECAAVSLKMTASVLATLYTCLKPHDPETKSAGVFNLYLHAALAHVRTTVGKAFPTAKHVCDDNIEGKISELNAFFSTRTNNVSRGEAMVNKEAVQPTEFNATQSRTAVEMMIYTKEIAVCACVFALGAAVRDDVVAAVAFAEGDDVLEVKSNLAAPRGTPTAVFSLPDAIQDLPKSPRAAEEAYAPSSKEAFLNELEKTSEAADEVADGGDGEGAGDGADDGRLYSLEGRDVDADEVGDEVEESPADLSPDDCPPVLLNNECPGAFLLQQAVKDDSLLPFLPTEEVVDMIFVPAVLHVPADRERLLHVRHKIEEDMLMMDWLYQRLRTPIFGEWVERDGINIRDLLLALGRMQRRMHLRLASLVGPGQSV</sequence>
<reference evidence="1" key="1">
    <citation type="submission" date="2019-11" db="EMBL/GenBank/DDBJ databases">
        <title>Nori genome reveals adaptations in red seaweeds to the harsh intertidal environment.</title>
        <authorList>
            <person name="Wang D."/>
            <person name="Mao Y."/>
        </authorList>
    </citation>
    <scope>NUCLEOTIDE SEQUENCE</scope>
    <source>
        <tissue evidence="1">Gametophyte</tissue>
    </source>
</reference>
<accession>A0ACC3CCK2</accession>
<protein>
    <submittedName>
        <fullName evidence="1">Uncharacterized protein</fullName>
    </submittedName>
</protein>
<comment type="caution">
    <text evidence="1">The sequence shown here is derived from an EMBL/GenBank/DDBJ whole genome shotgun (WGS) entry which is preliminary data.</text>
</comment>
<keyword evidence="2" id="KW-1185">Reference proteome</keyword>
<dbReference type="Proteomes" id="UP000798662">
    <property type="component" value="Chromosome 3"/>
</dbReference>
<evidence type="ECO:0000313" key="2">
    <source>
        <dbReference type="Proteomes" id="UP000798662"/>
    </source>
</evidence>